<keyword evidence="3" id="KW-1185">Reference proteome</keyword>
<name>A0A919JY15_9ACTN</name>
<dbReference type="Proteomes" id="UP000636960">
    <property type="component" value="Unassembled WGS sequence"/>
</dbReference>
<gene>
    <name evidence="2" type="ORF">Ari01nite_27940</name>
</gene>
<sequence>MIAVEPLRWALTVAFAATAGFHLVRVLRPAAPAERLTEALHLVMGASMITMIWPWGGILPAPAWIAIFVPATGWFVARAARSAGQRVAPMFFASATAAMVWMSAAMPAGTHHDHGYAAWVSAGLGAYLVAAALCWVIRGMRLRRLATASTDQPPPSWAALCHGTMSAGMGLALLAAA</sequence>
<keyword evidence="1" id="KW-0472">Membrane</keyword>
<feature type="transmembrane region" description="Helical" evidence="1">
    <location>
        <begin position="6"/>
        <end position="27"/>
    </location>
</feature>
<evidence type="ECO:0000313" key="3">
    <source>
        <dbReference type="Proteomes" id="UP000636960"/>
    </source>
</evidence>
<accession>A0A919JY15</accession>
<evidence type="ECO:0008006" key="4">
    <source>
        <dbReference type="Google" id="ProtNLM"/>
    </source>
</evidence>
<keyword evidence="1" id="KW-0812">Transmembrane</keyword>
<dbReference type="Pfam" id="PF17197">
    <property type="entry name" value="DUF5134"/>
    <property type="match status" value="1"/>
</dbReference>
<feature type="transmembrane region" description="Helical" evidence="1">
    <location>
        <begin position="116"/>
        <end position="137"/>
    </location>
</feature>
<evidence type="ECO:0000313" key="2">
    <source>
        <dbReference type="EMBL" id="GIE95329.1"/>
    </source>
</evidence>
<evidence type="ECO:0000256" key="1">
    <source>
        <dbReference type="SAM" id="Phobius"/>
    </source>
</evidence>
<dbReference type="InterPro" id="IPR033458">
    <property type="entry name" value="DUF5134"/>
</dbReference>
<keyword evidence="1" id="KW-1133">Transmembrane helix</keyword>
<dbReference type="RefSeq" id="WP_203781623.1">
    <property type="nucleotide sequence ID" value="NZ_BOMV01000026.1"/>
</dbReference>
<feature type="transmembrane region" description="Helical" evidence="1">
    <location>
        <begin position="87"/>
        <end position="104"/>
    </location>
</feature>
<dbReference type="AlphaFoldDB" id="A0A919JY15"/>
<proteinExistence type="predicted"/>
<dbReference type="EMBL" id="BOMV01000026">
    <property type="protein sequence ID" value="GIE95329.1"/>
    <property type="molecule type" value="Genomic_DNA"/>
</dbReference>
<comment type="caution">
    <text evidence="2">The sequence shown here is derived from an EMBL/GenBank/DDBJ whole genome shotgun (WGS) entry which is preliminary data.</text>
</comment>
<organism evidence="2 3">
    <name type="scientific">Paractinoplanes rishiriensis</name>
    <dbReference type="NCBI Taxonomy" id="1050105"/>
    <lineage>
        <taxon>Bacteria</taxon>
        <taxon>Bacillati</taxon>
        <taxon>Actinomycetota</taxon>
        <taxon>Actinomycetes</taxon>
        <taxon>Micromonosporales</taxon>
        <taxon>Micromonosporaceae</taxon>
        <taxon>Paractinoplanes</taxon>
    </lineage>
</organism>
<protein>
    <recommendedName>
        <fullName evidence="4">DUF5134 domain-containing protein</fullName>
    </recommendedName>
</protein>
<reference evidence="2" key="1">
    <citation type="submission" date="2021-01" db="EMBL/GenBank/DDBJ databases">
        <title>Whole genome shotgun sequence of Actinoplanes rishiriensis NBRC 108556.</title>
        <authorList>
            <person name="Komaki H."/>
            <person name="Tamura T."/>
        </authorList>
    </citation>
    <scope>NUCLEOTIDE SEQUENCE</scope>
    <source>
        <strain evidence="2">NBRC 108556</strain>
    </source>
</reference>